<dbReference type="AlphaFoldDB" id="A0A0R2JHB5"/>
<evidence type="ECO:0000313" key="1">
    <source>
        <dbReference type="EMBL" id="KRN76718.1"/>
    </source>
</evidence>
<name>A0A0R2JHB5_9LACO</name>
<gene>
    <name evidence="1" type="ORF">IV67_GL000223</name>
</gene>
<dbReference type="EMBL" id="JQCD01000024">
    <property type="protein sequence ID" value="KRN76718.1"/>
    <property type="molecule type" value="Genomic_DNA"/>
</dbReference>
<dbReference type="STRING" id="1620.IV67_GL000223"/>
<accession>A0A0R2JHB5</accession>
<dbReference type="PATRIC" id="fig|1620.3.peg.228"/>
<comment type="caution">
    <text evidence="1">The sequence shown here is derived from an EMBL/GenBank/DDBJ whole genome shotgun (WGS) entry which is preliminary data.</text>
</comment>
<evidence type="ECO:0000313" key="2">
    <source>
        <dbReference type="Proteomes" id="UP000051673"/>
    </source>
</evidence>
<reference evidence="1 2" key="1">
    <citation type="journal article" date="2015" name="Genome Announc.">
        <title>Expanding the biotechnology potential of lactobacilli through comparative genomics of 213 strains and associated genera.</title>
        <authorList>
            <person name="Sun Z."/>
            <person name="Harris H.M."/>
            <person name="McCann A."/>
            <person name="Guo C."/>
            <person name="Argimon S."/>
            <person name="Zhang W."/>
            <person name="Yang X."/>
            <person name="Jeffery I.B."/>
            <person name="Cooney J.C."/>
            <person name="Kagawa T.F."/>
            <person name="Liu W."/>
            <person name="Song Y."/>
            <person name="Salvetti E."/>
            <person name="Wrobel A."/>
            <person name="Rasinkangas P."/>
            <person name="Parkhill J."/>
            <person name="Rea M.C."/>
            <person name="O'Sullivan O."/>
            <person name="Ritari J."/>
            <person name="Douillard F.P."/>
            <person name="Paul Ross R."/>
            <person name="Yang R."/>
            <person name="Briner A.E."/>
            <person name="Felis G.E."/>
            <person name="de Vos W.M."/>
            <person name="Barrangou R."/>
            <person name="Klaenhammer T.R."/>
            <person name="Caufield P.W."/>
            <person name="Cui Y."/>
            <person name="Zhang H."/>
            <person name="O'Toole P.W."/>
        </authorList>
    </citation>
    <scope>NUCLEOTIDE SEQUENCE [LARGE SCALE GENOMIC DNA]</scope>
    <source>
        <strain evidence="1 2">DSM 20014</strain>
    </source>
</reference>
<dbReference type="Proteomes" id="UP000051673">
    <property type="component" value="Unassembled WGS sequence"/>
</dbReference>
<organism evidence="1 2">
    <name type="scientific">Weissella minor</name>
    <dbReference type="NCBI Taxonomy" id="1620"/>
    <lineage>
        <taxon>Bacteria</taxon>
        <taxon>Bacillati</taxon>
        <taxon>Bacillota</taxon>
        <taxon>Bacilli</taxon>
        <taxon>Lactobacillales</taxon>
        <taxon>Lactobacillaceae</taxon>
        <taxon>Weissella</taxon>
    </lineage>
</organism>
<proteinExistence type="predicted"/>
<sequence>MWALLIFLIGVMAFGSYYINTVQKERVTQSQKRDAPKAIKAARDELQAADIDTKDISDKKIDAVIQEAKADNVSVVEYVKAHRTALDE</sequence>
<keyword evidence="2" id="KW-1185">Reference proteome</keyword>
<protein>
    <submittedName>
        <fullName evidence="1">Uncharacterized protein</fullName>
    </submittedName>
</protein>